<proteinExistence type="predicted"/>
<evidence type="ECO:0000313" key="2">
    <source>
        <dbReference type="Proteomes" id="UP001499863"/>
    </source>
</evidence>
<sequence length="67" mass="7557">MVWTWRYEKADGAVVAPENGQAEEFAGQGDAETWIGENWKQLAEDGVDRAVLLDDGREVYTMSLHED</sequence>
<dbReference type="Proteomes" id="UP001499863">
    <property type="component" value="Unassembled WGS sequence"/>
</dbReference>
<protein>
    <submittedName>
        <fullName evidence="1">Uncharacterized protein</fullName>
    </submittedName>
</protein>
<reference evidence="1 2" key="1">
    <citation type="journal article" date="2019" name="Int. J. Syst. Evol. Microbiol.">
        <title>The Global Catalogue of Microorganisms (GCM) 10K type strain sequencing project: providing services to taxonomists for standard genome sequencing and annotation.</title>
        <authorList>
            <consortium name="The Broad Institute Genomics Platform"/>
            <consortium name="The Broad Institute Genome Sequencing Center for Infectious Disease"/>
            <person name="Wu L."/>
            <person name="Ma J."/>
        </authorList>
    </citation>
    <scope>NUCLEOTIDE SEQUENCE [LARGE SCALE GENOMIC DNA]</scope>
    <source>
        <strain evidence="1 2">JCM 12393</strain>
    </source>
</reference>
<name>A0ABN1YKA9_9ACTN</name>
<evidence type="ECO:0000313" key="1">
    <source>
        <dbReference type="EMBL" id="GAA1415018.1"/>
    </source>
</evidence>
<gene>
    <name evidence="1" type="ORF">GCM10009639_68850</name>
</gene>
<dbReference type="RefSeq" id="WP_344345482.1">
    <property type="nucleotide sequence ID" value="NZ_BAAAKJ010000509.1"/>
</dbReference>
<comment type="caution">
    <text evidence="1">The sequence shown here is derived from an EMBL/GenBank/DDBJ whole genome shotgun (WGS) entry which is preliminary data.</text>
</comment>
<accession>A0ABN1YKA9</accession>
<dbReference type="EMBL" id="BAAAKJ010000509">
    <property type="protein sequence ID" value="GAA1415018.1"/>
    <property type="molecule type" value="Genomic_DNA"/>
</dbReference>
<organism evidence="1 2">
    <name type="scientific">Kitasatospora putterlickiae</name>
    <dbReference type="NCBI Taxonomy" id="221725"/>
    <lineage>
        <taxon>Bacteria</taxon>
        <taxon>Bacillati</taxon>
        <taxon>Actinomycetota</taxon>
        <taxon>Actinomycetes</taxon>
        <taxon>Kitasatosporales</taxon>
        <taxon>Streptomycetaceae</taxon>
        <taxon>Kitasatospora</taxon>
    </lineage>
</organism>
<keyword evidence="2" id="KW-1185">Reference proteome</keyword>